<dbReference type="Pfam" id="PF16126">
    <property type="entry name" value="DUF4838"/>
    <property type="match status" value="1"/>
</dbReference>
<evidence type="ECO:0008006" key="3">
    <source>
        <dbReference type="Google" id="ProtNLM"/>
    </source>
</evidence>
<sequence>MVLNKEHVKTMTISTLHDQPTIHFAIEELLKYLLLMSPEYQIDTRKEPFYTESEAAYLWVGLFGDLDISMPELANPELDDAIYIDVKDAKGHIAGSNPRSVLLGVYRFLEEAGCRWLRPGADGDYVPRKALETIDVKVNEKATYRHRGLCIEGAVSIENMLDNIHWAPKAGFNSYFLEFKTPYTFFDRWYGHRHNKYKQPETITVDQVDAFTVEMEKEIKKRGLIYHAVGHGWTGEPLGLPCLGWDAVDYAVDEDKSRFFALVEGKRELWHGVPLNTNLCFSNPDARRLIVQYAADHAQNNPHIDMLHFWLADAFNNHCECENCLKALPSDFYILMLNELDEELTVRNLSTRVVFLLYLDLLWVPEKETLTNPGRFMLLFAPISRTYSRSYDSDTTGIEIQPFVRNRLKFPTNIRENVAFLKAWQQLFDGDGFTYEYHHMWDHYLDPGYFQIADMISQDVKNLKMLRLNGIISDQTQRSFFPTGLGMYVLGKTLWNDEADFRQLAKEYFIASFGDEGEVCLHYLETISDLFDPPYMRGEKPRISSEAADKLRSVQEIVSDFRPVLERNLGSALHPTIAKSWEYLLIHAEMICLLASALEARADGRAEEARQLWAQTSDYAQRNEDLYQTVFDVFLYIQTLHKMFDDETKTHFGGEVT</sequence>
<organism evidence="1 2">
    <name type="scientific">Paenibacillus allorhizoplanae</name>
    <dbReference type="NCBI Taxonomy" id="2905648"/>
    <lineage>
        <taxon>Bacteria</taxon>
        <taxon>Bacillati</taxon>
        <taxon>Bacillota</taxon>
        <taxon>Bacilli</taxon>
        <taxon>Bacillales</taxon>
        <taxon>Paenibacillaceae</taxon>
        <taxon>Paenibacillus</taxon>
    </lineage>
</organism>
<evidence type="ECO:0000313" key="2">
    <source>
        <dbReference type="Proteomes" id="UP000838821"/>
    </source>
</evidence>
<accession>A0ABM9CQ76</accession>
<reference evidence="1" key="1">
    <citation type="submission" date="2022-01" db="EMBL/GenBank/DDBJ databases">
        <authorList>
            <person name="Criscuolo A."/>
        </authorList>
    </citation>
    <scope>NUCLEOTIDE SEQUENCE</scope>
    <source>
        <strain evidence="1">CIP111891</strain>
    </source>
</reference>
<evidence type="ECO:0000313" key="1">
    <source>
        <dbReference type="EMBL" id="CAH1221277.1"/>
    </source>
</evidence>
<dbReference type="Proteomes" id="UP000838821">
    <property type="component" value="Unassembled WGS sequence"/>
</dbReference>
<gene>
    <name evidence="1" type="ORF">PAECIP111891_05150</name>
</gene>
<protein>
    <recommendedName>
        <fullName evidence="3">DUF4838 domain-containing protein</fullName>
    </recommendedName>
</protein>
<dbReference type="InterPro" id="IPR032287">
    <property type="entry name" value="DUF4838"/>
</dbReference>
<comment type="caution">
    <text evidence="1">The sequence shown here is derived from an EMBL/GenBank/DDBJ whole genome shotgun (WGS) entry which is preliminary data.</text>
</comment>
<dbReference type="EMBL" id="CAKMMW010000020">
    <property type="protein sequence ID" value="CAH1221277.1"/>
    <property type="molecule type" value="Genomic_DNA"/>
</dbReference>
<proteinExistence type="predicted"/>
<keyword evidence="2" id="KW-1185">Reference proteome</keyword>
<dbReference type="RefSeq" id="WP_236291264.1">
    <property type="nucleotide sequence ID" value="NZ_CAKMMW010000020.1"/>
</dbReference>
<name>A0ABM9CQ76_9BACL</name>